<evidence type="ECO:0000259" key="2">
    <source>
        <dbReference type="Pfam" id="PF17289"/>
    </source>
</evidence>
<evidence type="ECO:0000313" key="4">
    <source>
        <dbReference type="Proteomes" id="UP000222862"/>
    </source>
</evidence>
<reference evidence="3 4" key="1">
    <citation type="submission" date="2017-06" db="EMBL/GenBank/DDBJ databases">
        <title>Genome sequencing of Fusobacterium nucleatum subsp. polymorphum KCOM 1232 (=ChDC F37).</title>
        <authorList>
            <person name="Kook J.-K."/>
            <person name="Park S.-N."/>
            <person name="Lim Y.K."/>
            <person name="Roh H."/>
        </authorList>
    </citation>
    <scope>NUCLEOTIDE SEQUENCE [LARGE SCALE GENOMIC DNA]</scope>
    <source>
        <strain evidence="4">KCOM 1232 ( ChDC F37)</strain>
    </source>
</reference>
<name>A0A2B7YHF1_FUSNP</name>
<comment type="caution">
    <text evidence="3">The sequence shown here is derived from an EMBL/GenBank/DDBJ whole genome shotgun (WGS) entry which is preliminary data.</text>
</comment>
<gene>
    <name evidence="3" type="ORF">RN96_10620</name>
</gene>
<dbReference type="InterPro" id="IPR006437">
    <property type="entry name" value="Phage_terminase_lsu"/>
</dbReference>
<dbReference type="AlphaFoldDB" id="A0A2B7YHF1"/>
<evidence type="ECO:0000313" key="3">
    <source>
        <dbReference type="EMBL" id="PGH20620.1"/>
    </source>
</evidence>
<sequence>MIDTLYTKKQMEALKLFKKNFFMLTLHGAKRSGKTVVDNDLFLLELKRVKQKANELKIKEPLYILTGNSLGTIERNILNELRNKYGIKFHINKFNEFKLLGVKVCMFGHGKTIDMDRIRGMTAFGAYINEGTTASEVAFKEIISRCSVEGARIIMDTNPEDPEHYIKKDYIDKADGERLIEINFSLYDNTFLSQEYIKNMELVTPSGVFFDRNIKGMWTTADGAVYQDFNKSKHLIMDISQYDFIDYVVGIDWGYEHYGAICLFGITSNNEFVLLKTIRKQYQEIDYWIDELKTIKAEYGNIQMYADSARPEYVMRCRKEKLKVFNGDKAVLSGIEKVASLIKQNKLLIYDSEDFLKEIYKYVWDKKNGQPQKKNDDLMDAIRYAIYSYKEKKEFKIISV</sequence>
<dbReference type="Gene3D" id="3.40.50.300">
    <property type="entry name" value="P-loop containing nucleotide triphosphate hydrolases"/>
    <property type="match status" value="1"/>
</dbReference>
<dbReference type="EMBL" id="NJGI01000005">
    <property type="protein sequence ID" value="PGH20620.1"/>
    <property type="molecule type" value="Genomic_DNA"/>
</dbReference>
<proteinExistence type="predicted"/>
<dbReference type="Gene3D" id="3.30.420.280">
    <property type="match status" value="1"/>
</dbReference>
<organism evidence="3 4">
    <name type="scientific">Fusobacterium nucleatum subsp. polymorphum</name>
    <name type="common">Fusobacterium polymorphum</name>
    <dbReference type="NCBI Taxonomy" id="76857"/>
    <lineage>
        <taxon>Bacteria</taxon>
        <taxon>Fusobacteriati</taxon>
        <taxon>Fusobacteriota</taxon>
        <taxon>Fusobacteriia</taxon>
        <taxon>Fusobacteriales</taxon>
        <taxon>Fusobacteriaceae</taxon>
        <taxon>Fusobacterium</taxon>
    </lineage>
</organism>
<dbReference type="RefSeq" id="WP_098703391.1">
    <property type="nucleotide sequence ID" value="NZ_NJGI01000005.1"/>
</dbReference>
<dbReference type="Proteomes" id="UP000222862">
    <property type="component" value="Unassembled WGS sequence"/>
</dbReference>
<dbReference type="Pfam" id="PF03237">
    <property type="entry name" value="Terminase_6N"/>
    <property type="match status" value="1"/>
</dbReference>
<accession>A0A2B7YHF1</accession>
<feature type="domain" description="Terminase large subunit gp17-like C-terminal" evidence="2">
    <location>
        <begin position="281"/>
        <end position="386"/>
    </location>
</feature>
<dbReference type="NCBIfam" id="TIGR01547">
    <property type="entry name" value="phage_term_2"/>
    <property type="match status" value="1"/>
</dbReference>
<dbReference type="InterPro" id="IPR027417">
    <property type="entry name" value="P-loop_NTPase"/>
</dbReference>
<dbReference type="Pfam" id="PF17289">
    <property type="entry name" value="Terminase_6C"/>
    <property type="match status" value="1"/>
</dbReference>
<evidence type="ECO:0000256" key="1">
    <source>
        <dbReference type="ARBA" id="ARBA00022612"/>
    </source>
</evidence>
<dbReference type="InterPro" id="IPR035421">
    <property type="entry name" value="Terminase_6C"/>
</dbReference>
<keyword evidence="1" id="KW-1188">Viral release from host cell</keyword>
<protein>
    <submittedName>
        <fullName evidence="3">Terminase</fullName>
    </submittedName>
</protein>